<gene>
    <name evidence="3" type="ORF">SAMN05216216_106119</name>
</gene>
<dbReference type="Pfam" id="PF13561">
    <property type="entry name" value="adh_short_C2"/>
    <property type="match status" value="1"/>
</dbReference>
<evidence type="ECO:0000313" key="4">
    <source>
        <dbReference type="Proteomes" id="UP000199008"/>
    </source>
</evidence>
<keyword evidence="2" id="KW-0560">Oxidoreductase</keyword>
<dbReference type="Gene3D" id="3.40.50.720">
    <property type="entry name" value="NAD(P)-binding Rossmann-like Domain"/>
    <property type="match status" value="1"/>
</dbReference>
<comment type="similarity">
    <text evidence="1">Belongs to the short-chain dehydrogenases/reductases (SDR) family.</text>
</comment>
<sequence>MRLDDKTYIVANATSPLGSDLSRHLAGAGANLILTSLDHVELDQLLEEIKSESTGHHSSVLLQQSKEIDWLNVLSEIEKDFDSLNGIILVHTIHTESKSIYDLGFDEFSEVVNEHIWGTYLGTRVLRPLLKDEREAKIINVIEPSFEEIYERNLYYTVTGAIEALTHSTAIELSKEDVDVYALSYRPSFKESMEESLERANPEAIGTVMDILSGSDTQPTGETIIIN</sequence>
<dbReference type="InterPro" id="IPR002347">
    <property type="entry name" value="SDR_fam"/>
</dbReference>
<evidence type="ECO:0000256" key="1">
    <source>
        <dbReference type="ARBA" id="ARBA00006484"/>
    </source>
</evidence>
<dbReference type="STRING" id="576118.SAMN05216216_106119"/>
<dbReference type="Proteomes" id="UP000199008">
    <property type="component" value="Unassembled WGS sequence"/>
</dbReference>
<accession>A0A1G9DS22</accession>
<dbReference type="AlphaFoldDB" id="A0A1G9DS22"/>
<evidence type="ECO:0000256" key="2">
    <source>
        <dbReference type="ARBA" id="ARBA00023002"/>
    </source>
</evidence>
<dbReference type="RefSeq" id="WP_092985509.1">
    <property type="nucleotide sequence ID" value="NZ_FNFY01000006.1"/>
</dbReference>
<dbReference type="SUPFAM" id="SSF51735">
    <property type="entry name" value="NAD(P)-binding Rossmann-fold domains"/>
    <property type="match status" value="1"/>
</dbReference>
<dbReference type="PANTHER" id="PTHR43639:SF1">
    <property type="entry name" value="SHORT-CHAIN DEHYDROGENASE_REDUCTASE FAMILY PROTEIN"/>
    <property type="match status" value="1"/>
</dbReference>
<keyword evidence="4" id="KW-1185">Reference proteome</keyword>
<reference evidence="4" key="1">
    <citation type="submission" date="2016-10" db="EMBL/GenBank/DDBJ databases">
        <authorList>
            <person name="Varghese N."/>
            <person name="Submissions S."/>
        </authorList>
    </citation>
    <scope>NUCLEOTIDE SEQUENCE [LARGE SCALE GENOMIC DNA]</scope>
    <source>
        <strain evidence="4">CGMCC 1.8895</strain>
    </source>
</reference>
<protein>
    <submittedName>
        <fullName evidence="3">NAD(P)-dependent dehydrogenase, short-chain alcohol dehydrogenase family</fullName>
    </submittedName>
</protein>
<dbReference type="EMBL" id="FNFY01000006">
    <property type="protein sequence ID" value="SDK66620.1"/>
    <property type="molecule type" value="Genomic_DNA"/>
</dbReference>
<name>A0A1G9DS22_9BACL</name>
<dbReference type="OrthoDB" id="2387980at2"/>
<organism evidence="3 4">
    <name type="scientific">Lacicoccus qingdaonensis</name>
    <dbReference type="NCBI Taxonomy" id="576118"/>
    <lineage>
        <taxon>Bacteria</taxon>
        <taxon>Bacillati</taxon>
        <taxon>Bacillota</taxon>
        <taxon>Bacilli</taxon>
        <taxon>Bacillales</taxon>
        <taxon>Salinicoccaceae</taxon>
        <taxon>Lacicoccus</taxon>
    </lineage>
</organism>
<dbReference type="PANTHER" id="PTHR43639">
    <property type="entry name" value="OXIDOREDUCTASE, SHORT-CHAIN DEHYDROGENASE/REDUCTASE FAMILY (AFU_ORTHOLOGUE AFUA_5G02870)"/>
    <property type="match status" value="1"/>
</dbReference>
<evidence type="ECO:0000313" key="3">
    <source>
        <dbReference type="EMBL" id="SDK66620.1"/>
    </source>
</evidence>
<dbReference type="InterPro" id="IPR036291">
    <property type="entry name" value="NAD(P)-bd_dom_sf"/>
</dbReference>
<proteinExistence type="inferred from homology"/>
<dbReference type="GO" id="GO:0016491">
    <property type="term" value="F:oxidoreductase activity"/>
    <property type="evidence" value="ECO:0007669"/>
    <property type="project" value="UniProtKB-KW"/>
</dbReference>